<dbReference type="Proteomes" id="UP000034299">
    <property type="component" value="Unassembled WGS sequence"/>
</dbReference>
<gene>
    <name evidence="7" type="ORF">UU69_C0003G0014</name>
</gene>
<feature type="transmembrane region" description="Helical" evidence="6">
    <location>
        <begin position="26"/>
        <end position="46"/>
    </location>
</feature>
<dbReference type="PANTHER" id="PTHR30238">
    <property type="entry name" value="MEMBRANE BOUND PREDICTED REDOX MODULATOR"/>
    <property type="match status" value="1"/>
</dbReference>
<keyword evidence="3 6" id="KW-0812">Transmembrane</keyword>
<dbReference type="GO" id="GO:0016020">
    <property type="term" value="C:membrane"/>
    <property type="evidence" value="ECO:0007669"/>
    <property type="project" value="UniProtKB-SubCell"/>
</dbReference>
<dbReference type="NCBIfam" id="TIGR03718">
    <property type="entry name" value="R_switched_Alx"/>
    <property type="match status" value="1"/>
</dbReference>
<evidence type="ECO:0000256" key="4">
    <source>
        <dbReference type="ARBA" id="ARBA00022989"/>
    </source>
</evidence>
<feature type="transmembrane region" description="Helical" evidence="6">
    <location>
        <begin position="151"/>
        <end position="168"/>
    </location>
</feature>
<dbReference type="InterPro" id="IPR022369">
    <property type="entry name" value="Integral_membrane_TerC_rswitch"/>
</dbReference>
<proteinExistence type="inferred from homology"/>
<reference evidence="7 8" key="1">
    <citation type="journal article" date="2015" name="Nature">
        <title>rRNA introns, odd ribosomes, and small enigmatic genomes across a large radiation of phyla.</title>
        <authorList>
            <person name="Brown C.T."/>
            <person name="Hug L.A."/>
            <person name="Thomas B.C."/>
            <person name="Sharon I."/>
            <person name="Castelle C.J."/>
            <person name="Singh A."/>
            <person name="Wilkins M.J."/>
            <person name="Williams K.H."/>
            <person name="Banfield J.F."/>
        </authorList>
    </citation>
    <scope>NUCLEOTIDE SEQUENCE [LARGE SCALE GENOMIC DNA]</scope>
</reference>
<evidence type="ECO:0000313" key="8">
    <source>
        <dbReference type="Proteomes" id="UP000034299"/>
    </source>
</evidence>
<feature type="transmembrane region" description="Helical" evidence="6">
    <location>
        <begin position="243"/>
        <end position="265"/>
    </location>
</feature>
<evidence type="ECO:0000256" key="1">
    <source>
        <dbReference type="ARBA" id="ARBA00004141"/>
    </source>
</evidence>
<dbReference type="EMBL" id="LCBP01000003">
    <property type="protein sequence ID" value="KKS13517.1"/>
    <property type="molecule type" value="Genomic_DNA"/>
</dbReference>
<feature type="transmembrane region" description="Helical" evidence="6">
    <location>
        <begin position="210"/>
        <end position="231"/>
    </location>
</feature>
<dbReference type="AlphaFoldDB" id="A0A0G0WN56"/>
<dbReference type="InterPro" id="IPR005496">
    <property type="entry name" value="Integral_membrane_TerC"/>
</dbReference>
<dbReference type="PANTHER" id="PTHR30238:SF0">
    <property type="entry name" value="THYLAKOID MEMBRANE PROTEIN TERC, CHLOROPLASTIC"/>
    <property type="match status" value="1"/>
</dbReference>
<comment type="caution">
    <text evidence="7">The sequence shown here is derived from an EMBL/GenBank/DDBJ whole genome shotgun (WGS) entry which is preliminary data.</text>
</comment>
<dbReference type="Pfam" id="PF03741">
    <property type="entry name" value="TerC"/>
    <property type="match status" value="1"/>
</dbReference>
<evidence type="ECO:0000256" key="5">
    <source>
        <dbReference type="ARBA" id="ARBA00023136"/>
    </source>
</evidence>
<sequence length="326" mass="37511">MSGFSRLMLGRQWRKHFKKNMSMQSYLFILFSVIIVGFLAVDLGYFNRKNHKIEFSPALFQSLFWIALALGFSFLIFLFIGRDPAAEFLSAYVTEKMLSVDNLFVMMLIFSYFKLEEKYHHRALFWGIMGALVFRGIFIVAGVYIIHQFYWVLYIFGAILIYTGVKLLKDKKEKHIDFQHSKIIKFAHKIFPFTASHHGGKFFLQENGKFYFTSLFLIVILIEATDIIFAVDSIPAVFAISQNLFIVFTSNIFAIMGLRALFFLVESVLHKFHHLQKGLAFILFFIGAKMLSGIVGVHISSLISFGIIMFALGSSMILSVIFPKKI</sequence>
<organism evidence="7 8">
    <name type="scientific">Candidatus Magasanikbacteria bacterium GW2011_GWA2_41_55</name>
    <dbReference type="NCBI Taxonomy" id="1619038"/>
    <lineage>
        <taxon>Bacteria</taxon>
        <taxon>Candidatus Magasanikiibacteriota</taxon>
    </lineage>
</organism>
<feature type="transmembrane region" description="Helical" evidence="6">
    <location>
        <begin position="58"/>
        <end position="80"/>
    </location>
</feature>
<evidence type="ECO:0000256" key="2">
    <source>
        <dbReference type="ARBA" id="ARBA00007511"/>
    </source>
</evidence>
<protein>
    <submittedName>
        <fullName evidence="7">Integral membrane protein TerC</fullName>
    </submittedName>
</protein>
<feature type="transmembrane region" description="Helical" evidence="6">
    <location>
        <begin position="302"/>
        <end position="322"/>
    </location>
</feature>
<keyword evidence="5 6" id="KW-0472">Membrane</keyword>
<feature type="transmembrane region" description="Helical" evidence="6">
    <location>
        <begin position="125"/>
        <end position="145"/>
    </location>
</feature>
<feature type="transmembrane region" description="Helical" evidence="6">
    <location>
        <begin position="277"/>
        <end position="296"/>
    </location>
</feature>
<evidence type="ECO:0000256" key="3">
    <source>
        <dbReference type="ARBA" id="ARBA00022692"/>
    </source>
</evidence>
<evidence type="ECO:0000313" key="7">
    <source>
        <dbReference type="EMBL" id="KKS13517.1"/>
    </source>
</evidence>
<evidence type="ECO:0000256" key="6">
    <source>
        <dbReference type="SAM" id="Phobius"/>
    </source>
</evidence>
<keyword evidence="4 6" id="KW-1133">Transmembrane helix</keyword>
<dbReference type="PATRIC" id="fig|1619038.3.peg.105"/>
<comment type="similarity">
    <text evidence="2">Belongs to the TerC family.</text>
</comment>
<name>A0A0G0WN56_9BACT</name>
<comment type="subcellular location">
    <subcellularLocation>
        <location evidence="1">Membrane</location>
        <topology evidence="1">Multi-pass membrane protein</topology>
    </subcellularLocation>
</comment>
<accession>A0A0G0WN56</accession>